<dbReference type="Pfam" id="PF01575">
    <property type="entry name" value="MaoC_dehydratas"/>
    <property type="match status" value="1"/>
</dbReference>
<feature type="domain" description="MaoC-like" evidence="1">
    <location>
        <begin position="38"/>
        <end position="132"/>
    </location>
</feature>
<dbReference type="AlphaFoldDB" id="A0A517M3Y6"/>
<proteinExistence type="predicted"/>
<organism evidence="2 3">
    <name type="scientific">Rosistilla ulvae</name>
    <dbReference type="NCBI Taxonomy" id="1930277"/>
    <lineage>
        <taxon>Bacteria</taxon>
        <taxon>Pseudomonadati</taxon>
        <taxon>Planctomycetota</taxon>
        <taxon>Planctomycetia</taxon>
        <taxon>Pirellulales</taxon>
        <taxon>Pirellulaceae</taxon>
        <taxon>Rosistilla</taxon>
    </lineage>
</organism>
<dbReference type="Gene3D" id="3.10.129.10">
    <property type="entry name" value="Hotdog Thioesterase"/>
    <property type="match status" value="1"/>
</dbReference>
<dbReference type="PANTHER" id="PTHR43664:SF1">
    <property type="entry name" value="BETA-METHYLMALYL-COA DEHYDRATASE"/>
    <property type="match status" value="1"/>
</dbReference>
<evidence type="ECO:0000313" key="3">
    <source>
        <dbReference type="Proteomes" id="UP000319557"/>
    </source>
</evidence>
<gene>
    <name evidence="2" type="primary">paaZ</name>
    <name evidence="2" type="ORF">EC9_37860</name>
</gene>
<keyword evidence="3" id="KW-1185">Reference proteome</keyword>
<protein>
    <submittedName>
        <fullName evidence="2">Bifunctional protein PaaZ</fullName>
    </submittedName>
</protein>
<evidence type="ECO:0000313" key="2">
    <source>
        <dbReference type="EMBL" id="QDS89586.1"/>
    </source>
</evidence>
<dbReference type="KEGG" id="ruv:EC9_37860"/>
<dbReference type="InterPro" id="IPR029069">
    <property type="entry name" value="HotDog_dom_sf"/>
</dbReference>
<reference evidence="2 3" key="1">
    <citation type="submission" date="2019-02" db="EMBL/GenBank/DDBJ databases">
        <title>Deep-cultivation of Planctomycetes and their phenomic and genomic characterization uncovers novel biology.</title>
        <authorList>
            <person name="Wiegand S."/>
            <person name="Jogler M."/>
            <person name="Boedeker C."/>
            <person name="Pinto D."/>
            <person name="Vollmers J."/>
            <person name="Rivas-Marin E."/>
            <person name="Kohn T."/>
            <person name="Peeters S.H."/>
            <person name="Heuer A."/>
            <person name="Rast P."/>
            <person name="Oberbeckmann S."/>
            <person name="Bunk B."/>
            <person name="Jeske O."/>
            <person name="Meyerdierks A."/>
            <person name="Storesund J.E."/>
            <person name="Kallscheuer N."/>
            <person name="Luecker S."/>
            <person name="Lage O.M."/>
            <person name="Pohl T."/>
            <person name="Merkel B.J."/>
            <person name="Hornburger P."/>
            <person name="Mueller R.-W."/>
            <person name="Bruemmer F."/>
            <person name="Labrenz M."/>
            <person name="Spormann A.M."/>
            <person name="Op den Camp H."/>
            <person name="Overmann J."/>
            <person name="Amann R."/>
            <person name="Jetten M.S.M."/>
            <person name="Mascher T."/>
            <person name="Medema M.H."/>
            <person name="Devos D.P."/>
            <person name="Kaster A.-K."/>
            <person name="Ovreas L."/>
            <person name="Rohde M."/>
            <person name="Galperin M.Y."/>
            <person name="Jogler C."/>
        </authorList>
    </citation>
    <scope>NUCLEOTIDE SEQUENCE [LARGE SCALE GENOMIC DNA]</scope>
    <source>
        <strain evidence="2 3">EC9</strain>
    </source>
</reference>
<sequence>METSSFLSSLRGTRVLRDILIEKLYLEDLCKGDHWVSPSQTITREHVLRFADLTGDHDPLHVDDEFASKSAFRQPIAHGLLGLSIMAGLSSKHPSVHTIAFTELDDWQFKHPIFFGDTVHVETEIVAIQPYGRRAGKVTWFRQLVNQNGQVVQQGSLDTIVAARQPRKSKRTDRTTTKIQESV</sequence>
<dbReference type="SUPFAM" id="SSF54637">
    <property type="entry name" value="Thioesterase/thiol ester dehydrase-isomerase"/>
    <property type="match status" value="1"/>
</dbReference>
<dbReference type="PANTHER" id="PTHR43664">
    <property type="entry name" value="MONOAMINE OXIDASE-RELATED"/>
    <property type="match status" value="1"/>
</dbReference>
<name>A0A517M3Y6_9BACT</name>
<evidence type="ECO:0000259" key="1">
    <source>
        <dbReference type="Pfam" id="PF01575"/>
    </source>
</evidence>
<dbReference type="Proteomes" id="UP000319557">
    <property type="component" value="Chromosome"/>
</dbReference>
<dbReference type="InterPro" id="IPR002539">
    <property type="entry name" value="MaoC-like_dom"/>
</dbReference>
<dbReference type="InterPro" id="IPR052342">
    <property type="entry name" value="MCH/BMMD"/>
</dbReference>
<dbReference type="EMBL" id="CP036261">
    <property type="protein sequence ID" value="QDS89586.1"/>
    <property type="molecule type" value="Genomic_DNA"/>
</dbReference>
<accession>A0A517M3Y6</accession>